<feature type="chain" id="PRO_5016579463" evidence="2">
    <location>
        <begin position="23"/>
        <end position="272"/>
    </location>
</feature>
<dbReference type="SFLD" id="SFLDS00003">
    <property type="entry name" value="Haloacid_Dehalogenase"/>
    <property type="match status" value="1"/>
</dbReference>
<evidence type="ECO:0000313" key="3">
    <source>
        <dbReference type="EMBL" id="RDE93884.1"/>
    </source>
</evidence>
<dbReference type="CDD" id="cd07534">
    <property type="entry name" value="HAD_CAP"/>
    <property type="match status" value="1"/>
</dbReference>
<gene>
    <name evidence="3" type="ORF">DPV87_04185</name>
</gene>
<dbReference type="NCBIfam" id="TIGR01533">
    <property type="entry name" value="lipo_e_P4"/>
    <property type="match status" value="1"/>
</dbReference>
<evidence type="ECO:0000256" key="1">
    <source>
        <dbReference type="ARBA" id="ARBA00022729"/>
    </source>
</evidence>
<sequence>MKTTLKLTAIAAMSAFILTGCATQNKSAEADAQLQQQAVLGLNWIQQSGEYQALSYQAYNAAKVAFDHAKVKKGKKKAVVVDLDETMLDNSPYAGWQVQNNKPFDGKDWTRWVEARQSGVVPGAVEFNNYVNTHGGKMFYVSNRKDSNEKAGTIDDMKRLGFNGVEDSAFYLKKDKSPKAARFEEIEKQGYEIVVYVGDNLDDFGDAIYGKQNAERRDFVAQNKAKFGKTFIVLPNPNYGGFEGGLAKDYFKGDSSSKVKARLDAVKAWDGK</sequence>
<protein>
    <submittedName>
        <fullName evidence="3">5'-nucleotidase, lipoprotein e(P4) family</fullName>
    </submittedName>
</protein>
<dbReference type="SFLD" id="SFLDG01125">
    <property type="entry name" value="C1.1:_Acid_Phosphatase_Like"/>
    <property type="match status" value="1"/>
</dbReference>
<dbReference type="InterPro" id="IPR036412">
    <property type="entry name" value="HAD-like_sf"/>
</dbReference>
<name>A0A369Z1D2_HAEPA</name>
<dbReference type="Gene3D" id="3.40.50.1000">
    <property type="entry name" value="HAD superfamily/HAD-like"/>
    <property type="match status" value="1"/>
</dbReference>
<dbReference type="SUPFAM" id="SSF56784">
    <property type="entry name" value="HAD-like"/>
    <property type="match status" value="1"/>
</dbReference>
<dbReference type="Proteomes" id="UP000253910">
    <property type="component" value="Unassembled WGS sequence"/>
</dbReference>
<comment type="caution">
    <text evidence="3">The sequence shown here is derived from an EMBL/GenBank/DDBJ whole genome shotgun (WGS) entry which is preliminary data.</text>
</comment>
<dbReference type="InterPro" id="IPR006423">
    <property type="entry name" value="Lipo_e_P4"/>
</dbReference>
<evidence type="ECO:0000256" key="2">
    <source>
        <dbReference type="SAM" id="SignalP"/>
    </source>
</evidence>
<keyword evidence="1 2" id="KW-0732">Signal</keyword>
<accession>A0A369Z1D2</accession>
<proteinExistence type="predicted"/>
<dbReference type="AlphaFoldDB" id="A0A369Z1D2"/>
<evidence type="ECO:0000313" key="4">
    <source>
        <dbReference type="Proteomes" id="UP000253910"/>
    </source>
</evidence>
<dbReference type="PROSITE" id="PS51257">
    <property type="entry name" value="PROKAR_LIPOPROTEIN"/>
    <property type="match status" value="1"/>
</dbReference>
<dbReference type="PANTHER" id="PTHR31284">
    <property type="entry name" value="ACID PHOSPHATASE-LIKE PROTEIN"/>
    <property type="match status" value="1"/>
</dbReference>
<dbReference type="InterPro" id="IPR005519">
    <property type="entry name" value="Acid_phosphat_B-like"/>
</dbReference>
<keyword evidence="3" id="KW-0449">Lipoprotein</keyword>
<feature type="signal peptide" evidence="2">
    <location>
        <begin position="1"/>
        <end position="22"/>
    </location>
</feature>
<dbReference type="RefSeq" id="WP_070776263.1">
    <property type="nucleotide sequence ID" value="NZ_CP063110.1"/>
</dbReference>
<organism evidence="3 4">
    <name type="scientific">Haemophilus parainfluenzae</name>
    <dbReference type="NCBI Taxonomy" id="729"/>
    <lineage>
        <taxon>Bacteria</taxon>
        <taxon>Pseudomonadati</taxon>
        <taxon>Pseudomonadota</taxon>
        <taxon>Gammaproteobacteria</taxon>
        <taxon>Pasteurellales</taxon>
        <taxon>Pasteurellaceae</taxon>
        <taxon>Haemophilus</taxon>
    </lineage>
</organism>
<dbReference type="PANTHER" id="PTHR31284:SF10">
    <property type="entry name" value="ACID PHOSPHATASE-LIKE PROTEIN"/>
    <property type="match status" value="1"/>
</dbReference>
<dbReference type="Pfam" id="PF03767">
    <property type="entry name" value="Acid_phosphat_B"/>
    <property type="match status" value="1"/>
</dbReference>
<dbReference type="GO" id="GO:0009279">
    <property type="term" value="C:cell outer membrane"/>
    <property type="evidence" value="ECO:0007669"/>
    <property type="project" value="InterPro"/>
</dbReference>
<dbReference type="EMBL" id="QEPW01000005">
    <property type="protein sequence ID" value="RDE93884.1"/>
    <property type="molecule type" value="Genomic_DNA"/>
</dbReference>
<reference evidence="3 4" key="1">
    <citation type="submission" date="2018-05" db="EMBL/GenBank/DDBJ databases">
        <title>Draft Genome Sequences for a Diverse set of 7 Haemophilus Species.</title>
        <authorList>
            <person name="Nichols M."/>
            <person name="Topaz N."/>
            <person name="Wang X."/>
            <person name="Wang X."/>
            <person name="Boxrud D."/>
        </authorList>
    </citation>
    <scope>NUCLEOTIDE SEQUENCE [LARGE SCALE GENOMIC DNA]</scope>
    <source>
        <strain evidence="3 4">C2008001710</strain>
    </source>
</reference>
<dbReference type="InterPro" id="IPR023214">
    <property type="entry name" value="HAD_sf"/>
</dbReference>
<dbReference type="PIRSF" id="PIRSF019271">
    <property type="entry name" value="Acid_Ptase_C"/>
    <property type="match status" value="1"/>
</dbReference>